<keyword evidence="1" id="KW-0472">Membrane</keyword>
<dbReference type="EMBL" id="KE356561">
    <property type="protein sequence ID" value="ERG94038.1"/>
    <property type="molecule type" value="Genomic_DNA"/>
</dbReference>
<organism evidence="2 3">
    <name type="scientific">Haloquadratum walsbyi J07HQW2</name>
    <dbReference type="NCBI Taxonomy" id="1238425"/>
    <lineage>
        <taxon>Archaea</taxon>
        <taxon>Methanobacteriati</taxon>
        <taxon>Methanobacteriota</taxon>
        <taxon>Stenosarchaea group</taxon>
        <taxon>Halobacteria</taxon>
        <taxon>Halobacteriales</taxon>
        <taxon>Haloferacaceae</taxon>
        <taxon>Haloquadratum</taxon>
    </lineage>
</organism>
<accession>U1NBL7</accession>
<feature type="transmembrane region" description="Helical" evidence="1">
    <location>
        <begin position="15"/>
        <end position="34"/>
    </location>
</feature>
<evidence type="ECO:0000256" key="1">
    <source>
        <dbReference type="SAM" id="Phobius"/>
    </source>
</evidence>
<proteinExistence type="predicted"/>
<evidence type="ECO:0000313" key="3">
    <source>
        <dbReference type="Proteomes" id="UP000030710"/>
    </source>
</evidence>
<dbReference type="AlphaFoldDB" id="U1NBL7"/>
<evidence type="ECO:0000313" key="2">
    <source>
        <dbReference type="EMBL" id="ERG94038.1"/>
    </source>
</evidence>
<protein>
    <submittedName>
        <fullName evidence="2">Uncharacterized protein</fullName>
    </submittedName>
</protein>
<keyword evidence="1" id="KW-1133">Transmembrane helix</keyword>
<dbReference type="HOGENOM" id="CLU_2475941_0_0_2"/>
<dbReference type="Proteomes" id="UP000030710">
    <property type="component" value="Unassembled WGS sequence"/>
</dbReference>
<keyword evidence="1" id="KW-0812">Transmembrane</keyword>
<gene>
    <name evidence="2" type="ORF">J07HQW2_00472</name>
</gene>
<sequence length="87" mass="10124">MIERKISNSSTSESLLIFALMVAPVIIIFSVLRFNDCEPFQIGTRYTYDELMLFLTLLPSVYISVLSESQEDSVLYLIRRNIYVYVM</sequence>
<name>U1NBL7_9EURY</name>
<reference evidence="2 3" key="1">
    <citation type="journal article" date="2013" name="PLoS ONE">
        <title>Assembly-driven community genomics of a hypersaline microbial ecosystem.</title>
        <authorList>
            <person name="Podell S."/>
            <person name="Ugalde J.A."/>
            <person name="Narasingarao P."/>
            <person name="Banfield J.F."/>
            <person name="Heidelberg K.B."/>
            <person name="Allen E.E."/>
        </authorList>
    </citation>
    <scope>NUCLEOTIDE SEQUENCE [LARGE SCALE GENOMIC DNA]</scope>
    <source>
        <strain evidence="3">J07HQW2</strain>
    </source>
</reference>